<reference evidence="6 7" key="1">
    <citation type="submission" date="2021-03" db="EMBL/GenBank/DDBJ databases">
        <title>Assistant Professor.</title>
        <authorList>
            <person name="Huq M.A."/>
        </authorList>
    </citation>
    <scope>NUCLEOTIDE SEQUENCE [LARGE SCALE GENOMIC DNA]</scope>
    <source>
        <strain evidence="6 7">MAH-29</strain>
    </source>
</reference>
<evidence type="ECO:0000259" key="5">
    <source>
        <dbReference type="SMART" id="SM00563"/>
    </source>
</evidence>
<name>A0ABS3YZ05_9BACT</name>
<feature type="domain" description="Phospholipid/glycerol acyltransferase" evidence="5">
    <location>
        <begin position="80"/>
        <end position="194"/>
    </location>
</feature>
<protein>
    <submittedName>
        <fullName evidence="6">1-acyl-sn-glycerol-3-phosphate acyltransferase</fullName>
    </submittedName>
</protein>
<feature type="transmembrane region" description="Helical" evidence="4">
    <location>
        <begin position="12"/>
        <end position="37"/>
    </location>
</feature>
<dbReference type="SMART" id="SM00563">
    <property type="entry name" value="PlsC"/>
    <property type="match status" value="1"/>
</dbReference>
<dbReference type="InterPro" id="IPR002123">
    <property type="entry name" value="Plipid/glycerol_acylTrfase"/>
</dbReference>
<dbReference type="Proteomes" id="UP000677244">
    <property type="component" value="Unassembled WGS sequence"/>
</dbReference>
<organism evidence="6 7">
    <name type="scientific">Niastella soli</name>
    <dbReference type="NCBI Taxonomy" id="2821487"/>
    <lineage>
        <taxon>Bacteria</taxon>
        <taxon>Pseudomonadati</taxon>
        <taxon>Bacteroidota</taxon>
        <taxon>Chitinophagia</taxon>
        <taxon>Chitinophagales</taxon>
        <taxon>Chitinophagaceae</taxon>
        <taxon>Niastella</taxon>
    </lineage>
</organism>
<dbReference type="PANTHER" id="PTHR10434">
    <property type="entry name" value="1-ACYL-SN-GLYCEROL-3-PHOSPHATE ACYLTRANSFERASE"/>
    <property type="match status" value="1"/>
</dbReference>
<keyword evidence="7" id="KW-1185">Reference proteome</keyword>
<comment type="caution">
    <text evidence="6">The sequence shown here is derived from an EMBL/GenBank/DDBJ whole genome shotgun (WGS) entry which is preliminary data.</text>
</comment>
<keyword evidence="4" id="KW-0812">Transmembrane</keyword>
<evidence type="ECO:0000313" key="7">
    <source>
        <dbReference type="Proteomes" id="UP000677244"/>
    </source>
</evidence>
<evidence type="ECO:0000256" key="2">
    <source>
        <dbReference type="ARBA" id="ARBA00022679"/>
    </source>
</evidence>
<feature type="transmembrane region" description="Helical" evidence="4">
    <location>
        <begin position="49"/>
        <end position="68"/>
    </location>
</feature>
<keyword evidence="3 6" id="KW-0012">Acyltransferase</keyword>
<dbReference type="PANTHER" id="PTHR10434:SF11">
    <property type="entry name" value="1-ACYL-SN-GLYCEROL-3-PHOSPHATE ACYLTRANSFERASE"/>
    <property type="match status" value="1"/>
</dbReference>
<dbReference type="EMBL" id="JAGHKO010000004">
    <property type="protein sequence ID" value="MBO9202630.1"/>
    <property type="molecule type" value="Genomic_DNA"/>
</dbReference>
<keyword evidence="4" id="KW-0472">Membrane</keyword>
<sequence length="249" mass="28173">MKIIKEIAGRIFALWAALVFVITMLLILLPFLLFSYFADEPKKTNRWAAIARVWMGAYLPLIGCPLVVRGRKNFVPGETYVVVCNHNSFMDVPISYPAIPGGNKTIAKIEMAKIPIFGLMYRTGSVLVDRKSEASRKESYLKMRKVLDMGLHMCLYAEGTRNLTDQPLKSFHDGAFRLAIDSGKAIIPSLIFNTRKVLPASKAFFLLPHKMEMHFLPPVTVQPGESTVALKERVYQIMLEYYVANAKRQ</sequence>
<evidence type="ECO:0000256" key="3">
    <source>
        <dbReference type="ARBA" id="ARBA00023315"/>
    </source>
</evidence>
<proteinExistence type="predicted"/>
<evidence type="ECO:0000256" key="1">
    <source>
        <dbReference type="ARBA" id="ARBA00005189"/>
    </source>
</evidence>
<keyword evidence="2" id="KW-0808">Transferase</keyword>
<keyword evidence="4" id="KW-1133">Transmembrane helix</keyword>
<comment type="pathway">
    <text evidence="1">Lipid metabolism.</text>
</comment>
<dbReference type="Pfam" id="PF01553">
    <property type="entry name" value="Acyltransferase"/>
    <property type="match status" value="1"/>
</dbReference>
<dbReference type="GO" id="GO:0016746">
    <property type="term" value="F:acyltransferase activity"/>
    <property type="evidence" value="ECO:0007669"/>
    <property type="project" value="UniProtKB-KW"/>
</dbReference>
<evidence type="ECO:0000256" key="4">
    <source>
        <dbReference type="SAM" id="Phobius"/>
    </source>
</evidence>
<dbReference type="CDD" id="cd07989">
    <property type="entry name" value="LPLAT_AGPAT-like"/>
    <property type="match status" value="1"/>
</dbReference>
<gene>
    <name evidence="6" type="ORF">J7I42_20240</name>
</gene>
<dbReference type="RefSeq" id="WP_209140671.1">
    <property type="nucleotide sequence ID" value="NZ_JAGHKO010000004.1"/>
</dbReference>
<accession>A0ABS3YZ05</accession>
<dbReference type="SUPFAM" id="SSF69593">
    <property type="entry name" value="Glycerol-3-phosphate (1)-acyltransferase"/>
    <property type="match status" value="1"/>
</dbReference>
<evidence type="ECO:0000313" key="6">
    <source>
        <dbReference type="EMBL" id="MBO9202630.1"/>
    </source>
</evidence>